<reference evidence="1 2" key="1">
    <citation type="journal article" date="2016" name="Environ. Microbiol.">
        <title>Effector profiles distinguish formae speciales of Fusarium oxysporum.</title>
        <authorList>
            <person name="van Dam P."/>
            <person name="Fokkens L."/>
            <person name="Schmidt S.M."/>
            <person name="Linmans J.H."/>
            <person name="Kistler H.C."/>
            <person name="Ma L.J."/>
            <person name="Rep M."/>
        </authorList>
    </citation>
    <scope>NUCLEOTIDE SEQUENCE [LARGE SCALE GENOMIC DNA]</scope>
    <source>
        <strain evidence="1 2">Forc016</strain>
    </source>
</reference>
<protein>
    <submittedName>
        <fullName evidence="1">Uncharacterized protein</fullName>
    </submittedName>
</protein>
<gene>
    <name evidence="1" type="ORF">AU210_005488</name>
</gene>
<dbReference type="Proteomes" id="UP000219602">
    <property type="component" value="Chromosome 4"/>
</dbReference>
<organism evidence="1 2">
    <name type="scientific">Fusarium oxysporum f. sp. radicis-cucumerinum</name>
    <dbReference type="NCBI Taxonomy" id="327505"/>
    <lineage>
        <taxon>Eukaryota</taxon>
        <taxon>Fungi</taxon>
        <taxon>Dikarya</taxon>
        <taxon>Ascomycota</taxon>
        <taxon>Pezizomycotina</taxon>
        <taxon>Sordariomycetes</taxon>
        <taxon>Hypocreomycetidae</taxon>
        <taxon>Hypocreales</taxon>
        <taxon>Nectriaceae</taxon>
        <taxon>Fusarium</taxon>
        <taxon>Fusarium oxysporum species complex</taxon>
    </lineage>
</organism>
<name>A0A2H3HU29_FUSOX</name>
<proteinExistence type="predicted"/>
<evidence type="ECO:0000313" key="2">
    <source>
        <dbReference type="Proteomes" id="UP000219602"/>
    </source>
</evidence>
<sequence length="112" mass="12272">MSDEQPVPENYIEESQFDDNAIQNTVYVKWDVKGGRDRTHDANLNTCTQLEGSPNIQGIEIKSAVNVSLYCYGGTSCSGSPDVFEGPTNGKLKPTWLELVTGKLFQGKIKGT</sequence>
<reference evidence="1 2" key="2">
    <citation type="journal article" date="2017" name="Sci. Rep.">
        <title>A mobile pathogenicity chromosome in Fusarium oxysporum for infection of multiple cucurbit species.</title>
        <authorList>
            <person name="van Dam P."/>
            <person name="Fokkens L."/>
            <person name="Ayukawa Y."/>
            <person name="van der Gragt M."/>
            <person name="Ter Horst A."/>
            <person name="Brankovics B."/>
            <person name="Houterman P.M."/>
            <person name="Arie T."/>
            <person name="Rep M."/>
        </authorList>
    </citation>
    <scope>NUCLEOTIDE SEQUENCE [LARGE SCALE GENOMIC DNA]</scope>
    <source>
        <strain evidence="1 2">Forc016</strain>
    </source>
</reference>
<evidence type="ECO:0000313" key="1">
    <source>
        <dbReference type="EMBL" id="PCD42964.1"/>
    </source>
</evidence>
<comment type="caution">
    <text evidence="1">The sequence shown here is derived from an EMBL/GenBank/DDBJ whole genome shotgun (WGS) entry which is preliminary data.</text>
</comment>
<accession>A0A2H3HU29</accession>
<dbReference type="AlphaFoldDB" id="A0A2H3HU29"/>
<dbReference type="EMBL" id="MABQ02000003">
    <property type="protein sequence ID" value="PCD42964.1"/>
    <property type="molecule type" value="Genomic_DNA"/>
</dbReference>